<dbReference type="PROSITE" id="PS51898">
    <property type="entry name" value="TYR_RECOMBINASE"/>
    <property type="match status" value="1"/>
</dbReference>
<comment type="similarity">
    <text evidence="1">Belongs to the 'phage' integrase family.</text>
</comment>
<dbReference type="RefSeq" id="WP_123676670.1">
    <property type="nucleotide sequence ID" value="NZ_RJVL01000008.1"/>
</dbReference>
<dbReference type="PANTHER" id="PTHR30349">
    <property type="entry name" value="PHAGE INTEGRASE-RELATED"/>
    <property type="match status" value="1"/>
</dbReference>
<accession>A0AAX1WQV7</accession>
<dbReference type="GO" id="GO:0015074">
    <property type="term" value="P:DNA integration"/>
    <property type="evidence" value="ECO:0007669"/>
    <property type="project" value="UniProtKB-KW"/>
</dbReference>
<dbReference type="AlphaFoldDB" id="A0AAX1WQV7"/>
<name>A0AAX1WQV7_9BURK</name>
<comment type="caution">
    <text evidence="8">The sequence shown here is derived from an EMBL/GenBank/DDBJ whole genome shotgun (WGS) entry which is preliminary data.</text>
</comment>
<evidence type="ECO:0000313" key="8">
    <source>
        <dbReference type="EMBL" id="ROR39660.1"/>
    </source>
</evidence>
<evidence type="ECO:0000256" key="5">
    <source>
        <dbReference type="PROSITE-ProRule" id="PRU01248"/>
    </source>
</evidence>
<keyword evidence="3 5" id="KW-0238">DNA-binding</keyword>
<dbReference type="GO" id="GO:0003677">
    <property type="term" value="F:DNA binding"/>
    <property type="evidence" value="ECO:0007669"/>
    <property type="project" value="UniProtKB-UniRule"/>
</dbReference>
<gene>
    <name evidence="8" type="ORF">EDC60_3155</name>
</gene>
<dbReference type="EMBL" id="RJVL01000008">
    <property type="protein sequence ID" value="ROR39660.1"/>
    <property type="molecule type" value="Genomic_DNA"/>
</dbReference>
<dbReference type="Gene3D" id="1.10.443.10">
    <property type="entry name" value="Intergrase catalytic core"/>
    <property type="match status" value="1"/>
</dbReference>
<keyword evidence="9" id="KW-1185">Reference proteome</keyword>
<dbReference type="Pfam" id="PF02899">
    <property type="entry name" value="Phage_int_SAM_1"/>
    <property type="match status" value="1"/>
</dbReference>
<evidence type="ECO:0000259" key="7">
    <source>
        <dbReference type="PROSITE" id="PS51900"/>
    </source>
</evidence>
<evidence type="ECO:0000256" key="2">
    <source>
        <dbReference type="ARBA" id="ARBA00022908"/>
    </source>
</evidence>
<keyword evidence="4" id="KW-0233">DNA recombination</keyword>
<dbReference type="GO" id="GO:0006310">
    <property type="term" value="P:DNA recombination"/>
    <property type="evidence" value="ECO:0007669"/>
    <property type="project" value="UniProtKB-KW"/>
</dbReference>
<dbReference type="InterPro" id="IPR011010">
    <property type="entry name" value="DNA_brk_join_enz"/>
</dbReference>
<sequence>MIQQRCSASAWMDAFLDERMHLHGLTFSSIHTIRIELNGWLRWLNARGVAWDGVTPSDIRLWLGHYREYADATMQKKTAILRSLYRWAREHELVESDPWQTIVRPRTNRPWSPRFTPSIRAVDHLLAQPDLATMIGVRDRAILELLYATGLRAAELLSLACHQVALGDSDRIIAVMGKGQKERIVIYGQTTQTWLRYYLRVARPQLLTRVGISPDRTPQFFVHPRPTGGLSYPILRLMIRGYADAAGLPLLTAHSLRHAFATHLYQGGANLRVIQELLGHSHLATTCIYARPAPDLMRAFIERFHPRGIHYDRSQRGQPRDALIRPVTSLRPVQKDHPALFDRWLVKTAT</sequence>
<evidence type="ECO:0000256" key="4">
    <source>
        <dbReference type="ARBA" id="ARBA00023172"/>
    </source>
</evidence>
<dbReference type="InterPro" id="IPR002104">
    <property type="entry name" value="Integrase_catalytic"/>
</dbReference>
<dbReference type="InterPro" id="IPR010998">
    <property type="entry name" value="Integrase_recombinase_N"/>
</dbReference>
<dbReference type="SUPFAM" id="SSF56349">
    <property type="entry name" value="DNA breaking-rejoining enzymes"/>
    <property type="match status" value="1"/>
</dbReference>
<dbReference type="SUPFAM" id="SSF47823">
    <property type="entry name" value="lambda integrase-like, N-terminal domain"/>
    <property type="match status" value="1"/>
</dbReference>
<protein>
    <submittedName>
        <fullName evidence="8">Integrase/recombinase XerD</fullName>
    </submittedName>
</protein>
<organism evidence="8 9">
    <name type="scientific">Diaphorobacter nitroreducens</name>
    <dbReference type="NCBI Taxonomy" id="164759"/>
    <lineage>
        <taxon>Bacteria</taxon>
        <taxon>Pseudomonadati</taxon>
        <taxon>Pseudomonadota</taxon>
        <taxon>Betaproteobacteria</taxon>
        <taxon>Burkholderiales</taxon>
        <taxon>Comamonadaceae</taxon>
        <taxon>Diaphorobacter</taxon>
    </lineage>
</organism>
<reference evidence="8 9" key="1">
    <citation type="submission" date="2018-11" db="EMBL/GenBank/DDBJ databases">
        <title>Genomic Encyclopedia of Type Strains, Phase IV (KMG-IV): sequencing the most valuable type-strain genomes for metagenomic binning, comparative biology and taxonomic classification.</title>
        <authorList>
            <person name="Goeker M."/>
        </authorList>
    </citation>
    <scope>NUCLEOTIDE SEQUENCE [LARGE SCALE GENOMIC DNA]</scope>
    <source>
        <strain evidence="8 9">DSM 15985</strain>
    </source>
</reference>
<dbReference type="InterPro" id="IPR044068">
    <property type="entry name" value="CB"/>
</dbReference>
<dbReference type="PANTHER" id="PTHR30349:SF41">
    <property type="entry name" value="INTEGRASE_RECOMBINASE PROTEIN MJ0367-RELATED"/>
    <property type="match status" value="1"/>
</dbReference>
<feature type="domain" description="Core-binding (CB)" evidence="7">
    <location>
        <begin position="6"/>
        <end position="89"/>
    </location>
</feature>
<dbReference type="InterPro" id="IPR004107">
    <property type="entry name" value="Integrase_SAM-like_N"/>
</dbReference>
<dbReference type="Gene3D" id="1.10.150.130">
    <property type="match status" value="1"/>
</dbReference>
<dbReference type="Proteomes" id="UP000271868">
    <property type="component" value="Unassembled WGS sequence"/>
</dbReference>
<evidence type="ECO:0000256" key="3">
    <source>
        <dbReference type="ARBA" id="ARBA00023125"/>
    </source>
</evidence>
<dbReference type="Pfam" id="PF00589">
    <property type="entry name" value="Phage_integrase"/>
    <property type="match status" value="1"/>
</dbReference>
<evidence type="ECO:0000313" key="9">
    <source>
        <dbReference type="Proteomes" id="UP000271868"/>
    </source>
</evidence>
<proteinExistence type="inferred from homology"/>
<keyword evidence="2" id="KW-0229">DNA integration</keyword>
<dbReference type="InterPro" id="IPR050090">
    <property type="entry name" value="Tyrosine_recombinase_XerCD"/>
</dbReference>
<dbReference type="PROSITE" id="PS51900">
    <property type="entry name" value="CB"/>
    <property type="match status" value="1"/>
</dbReference>
<evidence type="ECO:0000259" key="6">
    <source>
        <dbReference type="PROSITE" id="PS51898"/>
    </source>
</evidence>
<dbReference type="InterPro" id="IPR013762">
    <property type="entry name" value="Integrase-like_cat_sf"/>
</dbReference>
<evidence type="ECO:0000256" key="1">
    <source>
        <dbReference type="ARBA" id="ARBA00008857"/>
    </source>
</evidence>
<feature type="domain" description="Tyr recombinase" evidence="6">
    <location>
        <begin position="110"/>
        <end position="302"/>
    </location>
</feature>